<name>A0ABX8B2B7_9BACT</name>
<dbReference type="PANTHER" id="PTHR43312:SF1">
    <property type="entry name" value="NADP-DEPENDENT OXIDOREDUCTASE DOMAIN-CONTAINING PROTEIN"/>
    <property type="match status" value="1"/>
</dbReference>
<dbReference type="RefSeq" id="WP_211422517.1">
    <property type="nucleotide sequence ID" value="NZ_CP072642.1"/>
</dbReference>
<feature type="domain" description="NADP-dependent oxidoreductase" evidence="1">
    <location>
        <begin position="84"/>
        <end position="197"/>
    </location>
</feature>
<accession>A0ABX8B2B7</accession>
<dbReference type="EMBL" id="CP072642">
    <property type="protein sequence ID" value="QUV94207.1"/>
    <property type="molecule type" value="Genomic_DNA"/>
</dbReference>
<dbReference type="Gene3D" id="3.20.20.100">
    <property type="entry name" value="NADP-dependent oxidoreductase domain"/>
    <property type="match status" value="1"/>
</dbReference>
<evidence type="ECO:0000259" key="1">
    <source>
        <dbReference type="Pfam" id="PF00248"/>
    </source>
</evidence>
<evidence type="ECO:0000313" key="3">
    <source>
        <dbReference type="Proteomes" id="UP000677668"/>
    </source>
</evidence>
<protein>
    <submittedName>
        <fullName evidence="2">Aldo/keto reductase</fullName>
    </submittedName>
</protein>
<organism evidence="2 3">
    <name type="scientific">Chloracidobacterium sp. N</name>
    <dbReference type="NCBI Taxonomy" id="2821540"/>
    <lineage>
        <taxon>Bacteria</taxon>
        <taxon>Pseudomonadati</taxon>
        <taxon>Acidobacteriota</taxon>
        <taxon>Terriglobia</taxon>
        <taxon>Terriglobales</taxon>
        <taxon>Acidobacteriaceae</taxon>
        <taxon>Chloracidobacterium</taxon>
        <taxon>Chloracidobacterium aggregatum</taxon>
    </lineage>
</organism>
<dbReference type="SUPFAM" id="SSF51430">
    <property type="entry name" value="NAD(P)-linked oxidoreductase"/>
    <property type="match status" value="1"/>
</dbReference>
<gene>
    <name evidence="2" type="ORF">J8C05_01765</name>
</gene>
<keyword evidence="3" id="KW-1185">Reference proteome</keyword>
<reference evidence="2 3" key="1">
    <citation type="submission" date="2021-03" db="EMBL/GenBank/DDBJ databases">
        <title>Genomic and phenotypic characterization of Chloracidobacterium isolates provides evidence for multiple species.</title>
        <authorList>
            <person name="Saini M.K."/>
            <person name="Costas A.M.G."/>
            <person name="Tank M."/>
            <person name="Bryant D.A."/>
        </authorList>
    </citation>
    <scope>NUCLEOTIDE SEQUENCE [LARGE SCALE GENOMIC DNA]</scope>
    <source>
        <strain evidence="2 3">N</strain>
    </source>
</reference>
<dbReference type="InterPro" id="IPR036812">
    <property type="entry name" value="NAD(P)_OxRdtase_dom_sf"/>
</dbReference>
<sequence length="276" mass="30913">MASVLESVPLGSTGLQVSRIGLGSSYGIGGREVEAAYERGINYLYWGSIQRPDFGKAIRRLAARDRERLVIVVQTYTRVGFLMKPALESALRELDTDYADVLLLGWWNDMPPRRIRDAALRLKESGRVRSIMISCHERQMFKAFIGEPVFDAIMVRYNAAHPGAETEVFPYLSQRRVGVVAYTATRWGSLLDARLTPKGEPTPTAADCYRFVLTNPNVDVCLAGPKDAQELEAAFTALDRGPMSEAELQWMKRIGAAVREHHRQPWLARLVSDLTS</sequence>
<dbReference type="PANTHER" id="PTHR43312">
    <property type="entry name" value="D-THREO-ALDOSE 1-DEHYDROGENASE"/>
    <property type="match status" value="1"/>
</dbReference>
<evidence type="ECO:0000313" key="2">
    <source>
        <dbReference type="EMBL" id="QUV94207.1"/>
    </source>
</evidence>
<dbReference type="InterPro" id="IPR053135">
    <property type="entry name" value="AKR2_Oxidoreductase"/>
</dbReference>
<proteinExistence type="predicted"/>
<dbReference type="InterPro" id="IPR023210">
    <property type="entry name" value="NADP_OxRdtase_dom"/>
</dbReference>
<dbReference type="Proteomes" id="UP000677668">
    <property type="component" value="Chromosome 1"/>
</dbReference>
<dbReference type="Pfam" id="PF00248">
    <property type="entry name" value="Aldo_ket_red"/>
    <property type="match status" value="1"/>
</dbReference>